<accession>A0ABM3TZ32</accession>
<gene>
    <name evidence="5" type="primary">TEX51</name>
</gene>
<dbReference type="Proteomes" id="UP001652580">
    <property type="component" value="Chromosome 8"/>
</dbReference>
<keyword evidence="2" id="KW-0472">Membrane</keyword>
<feature type="signal peptide" evidence="3">
    <location>
        <begin position="1"/>
        <end position="15"/>
    </location>
</feature>
<proteinExistence type="predicted"/>
<keyword evidence="4" id="KW-1185">Reference proteome</keyword>
<evidence type="ECO:0000256" key="2">
    <source>
        <dbReference type="SAM" id="Phobius"/>
    </source>
</evidence>
<keyword evidence="2" id="KW-1133">Transmembrane helix</keyword>
<keyword evidence="2" id="KW-0812">Transmembrane</keyword>
<feature type="chain" id="PRO_5045670706" evidence="3">
    <location>
        <begin position="16"/>
        <end position="323"/>
    </location>
</feature>
<reference evidence="5" key="1">
    <citation type="submission" date="2025-08" db="UniProtKB">
        <authorList>
            <consortium name="RefSeq"/>
        </authorList>
    </citation>
    <scope>IDENTIFICATION</scope>
</reference>
<feature type="compositionally biased region" description="Basic residues" evidence="1">
    <location>
        <begin position="185"/>
        <end position="200"/>
    </location>
</feature>
<dbReference type="RefSeq" id="XP_057407362.1">
    <property type="nucleotide sequence ID" value="XM_057551379.1"/>
</dbReference>
<sequence length="323" mass="36096">MLLLLLSCLLPTATGKSCLHCWPELPALIDYDLQILWGTPGPPVELSHSLHSLFLDTHAFLESWYLGQDHLEEAAGTLFTRIDKAIKKFRDDKPSLLEEVHVLKQQFSKHLEDLSEELKEKACNKSCDSRSTLEVINCANCKTHFLTCQDATLCPGTRRNFVWAVSLGIALPLAALAGDVTFSGSRRRKRRRRRRQKRRSWGIQNSHGGEAVSAWGRQGRRQITGAADDEIHRLCLRENVASSCSIPLQIPFLLSPQGCRVKGNPRDPPGTALPFCLNPPTEILLGPMAQLLKQGFLSPLALPALPPWSWRPGWKQADFSITI</sequence>
<evidence type="ECO:0000256" key="3">
    <source>
        <dbReference type="SAM" id="SignalP"/>
    </source>
</evidence>
<evidence type="ECO:0000256" key="1">
    <source>
        <dbReference type="SAM" id="MobiDB-lite"/>
    </source>
</evidence>
<evidence type="ECO:0000313" key="4">
    <source>
        <dbReference type="Proteomes" id="UP001652580"/>
    </source>
</evidence>
<name>A0ABM3TZ32_BALAC</name>
<feature type="transmembrane region" description="Helical" evidence="2">
    <location>
        <begin position="161"/>
        <end position="185"/>
    </location>
</feature>
<organism evidence="4 5">
    <name type="scientific">Balaenoptera acutorostrata</name>
    <name type="common">Common minke whale</name>
    <name type="synonym">Balaena rostrata</name>
    <dbReference type="NCBI Taxonomy" id="9767"/>
    <lineage>
        <taxon>Eukaryota</taxon>
        <taxon>Metazoa</taxon>
        <taxon>Chordata</taxon>
        <taxon>Craniata</taxon>
        <taxon>Vertebrata</taxon>
        <taxon>Euteleostomi</taxon>
        <taxon>Mammalia</taxon>
        <taxon>Eutheria</taxon>
        <taxon>Laurasiatheria</taxon>
        <taxon>Artiodactyla</taxon>
        <taxon>Whippomorpha</taxon>
        <taxon>Cetacea</taxon>
        <taxon>Mysticeti</taxon>
        <taxon>Balaenopteridae</taxon>
        <taxon>Balaenoptera</taxon>
    </lineage>
</organism>
<evidence type="ECO:0000313" key="5">
    <source>
        <dbReference type="RefSeq" id="XP_057407362.1"/>
    </source>
</evidence>
<protein>
    <submittedName>
        <fullName evidence="5">Testis-expressed protein 51</fullName>
    </submittedName>
</protein>
<feature type="region of interest" description="Disordered" evidence="1">
    <location>
        <begin position="185"/>
        <end position="207"/>
    </location>
</feature>
<keyword evidence="3" id="KW-0732">Signal</keyword>
<dbReference type="GeneID" id="114238256"/>